<feature type="compositionally biased region" description="Basic residues" evidence="13">
    <location>
        <begin position="542"/>
        <end position="553"/>
    </location>
</feature>
<feature type="domain" description="C2H2-type" evidence="14">
    <location>
        <begin position="569"/>
        <end position="596"/>
    </location>
</feature>
<feature type="compositionally biased region" description="Polar residues" evidence="13">
    <location>
        <begin position="677"/>
        <end position="689"/>
    </location>
</feature>
<keyword evidence="4" id="KW-0479">Metal-binding</keyword>
<dbReference type="GO" id="GO:0000981">
    <property type="term" value="F:DNA-binding transcription factor activity, RNA polymerase II-specific"/>
    <property type="evidence" value="ECO:0007669"/>
    <property type="project" value="TreeGrafter"/>
</dbReference>
<evidence type="ECO:0000256" key="8">
    <source>
        <dbReference type="ARBA" id="ARBA00023015"/>
    </source>
</evidence>
<proteinExistence type="inferred from homology"/>
<feature type="compositionally biased region" description="Low complexity" evidence="13">
    <location>
        <begin position="362"/>
        <end position="374"/>
    </location>
</feature>
<evidence type="ECO:0000256" key="7">
    <source>
        <dbReference type="ARBA" id="ARBA00022833"/>
    </source>
</evidence>
<dbReference type="FunFam" id="3.30.160.60:FF:000226">
    <property type="entry name" value="Zinc finger protein 236 variant"/>
    <property type="match status" value="1"/>
</dbReference>
<evidence type="ECO:0000256" key="11">
    <source>
        <dbReference type="ARBA" id="ARBA00023242"/>
    </source>
</evidence>
<gene>
    <name evidence="15" type="ORF">RRG08_003478</name>
</gene>
<keyword evidence="8" id="KW-0805">Transcription regulation</keyword>
<keyword evidence="5" id="KW-0677">Repeat</keyword>
<dbReference type="PROSITE" id="PS00028">
    <property type="entry name" value="ZINC_FINGER_C2H2_1"/>
    <property type="match status" value="2"/>
</dbReference>
<dbReference type="InterPro" id="IPR050717">
    <property type="entry name" value="C2H2-ZF_Transcription_Reg"/>
</dbReference>
<feature type="compositionally biased region" description="Basic residues" evidence="13">
    <location>
        <begin position="331"/>
        <end position="342"/>
    </location>
</feature>
<evidence type="ECO:0000313" key="16">
    <source>
        <dbReference type="Proteomes" id="UP001283361"/>
    </source>
</evidence>
<evidence type="ECO:0000313" key="15">
    <source>
        <dbReference type="EMBL" id="KAK3734570.1"/>
    </source>
</evidence>
<keyword evidence="7" id="KW-0862">Zinc</keyword>
<evidence type="ECO:0000256" key="6">
    <source>
        <dbReference type="ARBA" id="ARBA00022771"/>
    </source>
</evidence>
<evidence type="ECO:0000259" key="14">
    <source>
        <dbReference type="PROSITE" id="PS50157"/>
    </source>
</evidence>
<evidence type="ECO:0000256" key="2">
    <source>
        <dbReference type="ARBA" id="ARBA00004123"/>
    </source>
</evidence>
<keyword evidence="9" id="KW-0238">DNA-binding</keyword>
<comment type="similarity">
    <text evidence="3">Belongs to the krueppel C2H2-type zinc-finger protein family.</text>
</comment>
<dbReference type="GO" id="GO:0000977">
    <property type="term" value="F:RNA polymerase II transcription regulatory region sequence-specific DNA binding"/>
    <property type="evidence" value="ECO:0007669"/>
    <property type="project" value="TreeGrafter"/>
</dbReference>
<comment type="caution">
    <text evidence="15">The sequence shown here is derived from an EMBL/GenBank/DDBJ whole genome shotgun (WGS) entry which is preliminary data.</text>
</comment>
<dbReference type="InterPro" id="IPR013087">
    <property type="entry name" value="Znf_C2H2_type"/>
</dbReference>
<evidence type="ECO:0000256" key="1">
    <source>
        <dbReference type="ARBA" id="ARBA00003767"/>
    </source>
</evidence>
<feature type="compositionally biased region" description="Polar residues" evidence="13">
    <location>
        <begin position="386"/>
        <end position="397"/>
    </location>
</feature>
<name>A0AAE0Y7G2_9GAST</name>
<comment type="function">
    <text evidence="1">May be involved in transcriptional regulation.</text>
</comment>
<evidence type="ECO:0000256" key="4">
    <source>
        <dbReference type="ARBA" id="ARBA00022723"/>
    </source>
</evidence>
<dbReference type="PANTHER" id="PTHR14196">
    <property type="entry name" value="ODD-SKIPPED - RELATED"/>
    <property type="match status" value="1"/>
</dbReference>
<dbReference type="PROSITE" id="PS50157">
    <property type="entry name" value="ZINC_FINGER_C2H2_2"/>
    <property type="match status" value="2"/>
</dbReference>
<evidence type="ECO:0000256" key="13">
    <source>
        <dbReference type="SAM" id="MobiDB-lite"/>
    </source>
</evidence>
<keyword evidence="6 12" id="KW-0863">Zinc-finger</keyword>
<evidence type="ECO:0000256" key="9">
    <source>
        <dbReference type="ARBA" id="ARBA00023125"/>
    </source>
</evidence>
<feature type="compositionally biased region" description="Basic residues" evidence="13">
    <location>
        <begin position="22"/>
        <end position="42"/>
    </location>
</feature>
<feature type="region of interest" description="Disordered" evidence="13">
    <location>
        <begin position="451"/>
        <end position="564"/>
    </location>
</feature>
<accession>A0AAE0Y7G2</accession>
<reference evidence="15" key="1">
    <citation type="journal article" date="2023" name="G3 (Bethesda)">
        <title>A reference genome for the long-term kleptoplast-retaining sea slug Elysia crispata morphotype clarki.</title>
        <authorList>
            <person name="Eastman K.E."/>
            <person name="Pendleton A.L."/>
            <person name="Shaikh M.A."/>
            <person name="Suttiyut T."/>
            <person name="Ogas R."/>
            <person name="Tomko P."/>
            <person name="Gavelis G."/>
            <person name="Widhalm J.R."/>
            <person name="Wisecaver J.H."/>
        </authorList>
    </citation>
    <scope>NUCLEOTIDE SEQUENCE</scope>
    <source>
        <strain evidence="15">ECLA1</strain>
    </source>
</reference>
<dbReference type="Gene3D" id="3.30.160.60">
    <property type="entry name" value="Classic Zinc Finger"/>
    <property type="match status" value="1"/>
</dbReference>
<feature type="compositionally biased region" description="Gly residues" evidence="13">
    <location>
        <begin position="110"/>
        <end position="119"/>
    </location>
</feature>
<organism evidence="15 16">
    <name type="scientific">Elysia crispata</name>
    <name type="common">lettuce slug</name>
    <dbReference type="NCBI Taxonomy" id="231223"/>
    <lineage>
        <taxon>Eukaryota</taxon>
        <taxon>Metazoa</taxon>
        <taxon>Spiralia</taxon>
        <taxon>Lophotrochozoa</taxon>
        <taxon>Mollusca</taxon>
        <taxon>Gastropoda</taxon>
        <taxon>Heterobranchia</taxon>
        <taxon>Euthyneura</taxon>
        <taxon>Panpulmonata</taxon>
        <taxon>Sacoglossa</taxon>
        <taxon>Placobranchoidea</taxon>
        <taxon>Plakobranchidae</taxon>
        <taxon>Elysia</taxon>
    </lineage>
</organism>
<evidence type="ECO:0000256" key="3">
    <source>
        <dbReference type="ARBA" id="ARBA00006991"/>
    </source>
</evidence>
<feature type="domain" description="C2H2-type" evidence="14">
    <location>
        <begin position="597"/>
        <end position="624"/>
    </location>
</feature>
<keyword evidence="16" id="KW-1185">Reference proteome</keyword>
<feature type="region of interest" description="Disordered" evidence="13">
    <location>
        <begin position="1"/>
        <end position="81"/>
    </location>
</feature>
<comment type="subcellular location">
    <subcellularLocation>
        <location evidence="2">Nucleus</location>
    </subcellularLocation>
</comment>
<feature type="region of interest" description="Disordered" evidence="13">
    <location>
        <begin position="666"/>
        <end position="699"/>
    </location>
</feature>
<dbReference type="InterPro" id="IPR036236">
    <property type="entry name" value="Znf_C2H2_sf"/>
</dbReference>
<feature type="compositionally biased region" description="Polar residues" evidence="13">
    <location>
        <begin position="168"/>
        <end position="177"/>
    </location>
</feature>
<keyword evidence="10" id="KW-0804">Transcription</keyword>
<dbReference type="GO" id="GO:0008270">
    <property type="term" value="F:zinc ion binding"/>
    <property type="evidence" value="ECO:0007669"/>
    <property type="project" value="UniProtKB-KW"/>
</dbReference>
<evidence type="ECO:0000256" key="10">
    <source>
        <dbReference type="ARBA" id="ARBA00023163"/>
    </source>
</evidence>
<dbReference type="PANTHER" id="PTHR14196:SF0">
    <property type="entry name" value="PROTEIN BOWEL"/>
    <property type="match status" value="1"/>
</dbReference>
<feature type="compositionally biased region" description="Polar residues" evidence="13">
    <location>
        <begin position="217"/>
        <end position="226"/>
    </location>
</feature>
<dbReference type="EMBL" id="JAWDGP010006844">
    <property type="protein sequence ID" value="KAK3734570.1"/>
    <property type="molecule type" value="Genomic_DNA"/>
</dbReference>
<dbReference type="GO" id="GO:0005634">
    <property type="term" value="C:nucleus"/>
    <property type="evidence" value="ECO:0007669"/>
    <property type="project" value="UniProtKB-SubCell"/>
</dbReference>
<evidence type="ECO:0000256" key="12">
    <source>
        <dbReference type="PROSITE-ProRule" id="PRU00042"/>
    </source>
</evidence>
<keyword evidence="11" id="KW-0539">Nucleus</keyword>
<protein>
    <recommendedName>
        <fullName evidence="14">C2H2-type domain-containing protein</fullName>
    </recommendedName>
</protein>
<dbReference type="AlphaFoldDB" id="A0AAE0Y7G2"/>
<feature type="compositionally biased region" description="Polar residues" evidence="13">
    <location>
        <begin position="1"/>
        <end position="12"/>
    </location>
</feature>
<feature type="region of interest" description="Disordered" evidence="13">
    <location>
        <begin position="104"/>
        <end position="437"/>
    </location>
</feature>
<feature type="compositionally biased region" description="Gly residues" evidence="13">
    <location>
        <begin position="155"/>
        <end position="166"/>
    </location>
</feature>
<dbReference type="SUPFAM" id="SSF57667">
    <property type="entry name" value="beta-beta-alpha zinc fingers"/>
    <property type="match status" value="1"/>
</dbReference>
<dbReference type="Proteomes" id="UP001283361">
    <property type="component" value="Unassembled WGS sequence"/>
</dbReference>
<feature type="compositionally biased region" description="Low complexity" evidence="13">
    <location>
        <begin position="190"/>
        <end position="206"/>
    </location>
</feature>
<evidence type="ECO:0000256" key="5">
    <source>
        <dbReference type="ARBA" id="ARBA00022737"/>
    </source>
</evidence>
<feature type="compositionally biased region" description="Low complexity" evidence="13">
    <location>
        <begin position="293"/>
        <end position="330"/>
    </location>
</feature>
<feature type="compositionally biased region" description="Polar residues" evidence="13">
    <location>
        <begin position="416"/>
        <end position="428"/>
    </location>
</feature>
<dbReference type="SMART" id="SM00355">
    <property type="entry name" value="ZnF_C2H2"/>
    <property type="match status" value="2"/>
</dbReference>
<sequence length="1018" mass="108250">MPPQNLSTPTSQEKQDQQDSHHPHHHHHLLQHHQQHQFHHHQQQQQQQHMSQSLVEQPHSISGAAGGGAMSDQGHGSNHASLEHAHSMAEHAAHSMLDLSETGNSLEHLAGGGGGGGGHSSAHSGGHTPQSLAELAHRRPDQGGLDSGPRREGIGLSGDGGAGSGGSLTPTLHQMNQGDGRGDLSGLGTAGSASSSNGGGAHSLLSRPMSGLGGVTERQSMSQPMRNLTPVGGVDGRGDGGRVSVGLAGSSGGGHSLQDQAGNNGNSGGQSTSLNFSPDSQHHHHQPMPPHQRIPIIPKRGRPPGSGSSQHSLGGLHLHRGPLSSSSSSLHAHHHHTSHHQHTNQALHMRGLSDHQHHNSHHSSSISADSSNHNGRAGGGGIYGLDSSSGHQLNSRPGSVLMSEPSDSREMGGRSIYSTSSSTGERNQSTSSSHSTSLIEETIAAVASNLHRSSPNGGIMPGPLPPNSHPHVSSANSLMGGLGGLLPPRSNSTLGPGGGGDDSLADLVGRGHSHGIPMLSERASQSLSGLIDDGDGSGGHNHQSHHHSLHHQGHPSSSGGAGREIEKTHPCLTCLKMFRSKQQLAQHSLVHTGIRKHICTFCDRAFKQLSHLQQHVRIHTDLSRRQYGRVPRVTNSRCPPSHETRYTVMTCENKIGWKGLGTEAYPGGRVESKAGRQASSTESGSSRPQITPDHRVDGLTSVHRSSGTYLIRASAARVLDVTLTRPAAAIPILLECGLSSSSPSPGPSLIRTASWEGRVNSLRPWVRRIVQPSGDAIPLGRHNSSGFVSSRRHFIHVRHSLAQLATSSSVHLCNYGLNFLIDVTLTLHCAIDLVITDSTSPQLQYRGEMGKIALSRALKKAEPPLPLLIPGQLLLTQFLAQLTYISMCFLVPVRSDWFDRRPFQSMSESVASNWSSPPSWKELTDDRVRRVWTEGNCNGADKFKKALWPWLMVAREPRLEVFCEMSGSDQVTPGGTNRLLSERGKANITGRTGETCREQAAMTVAHSGPRKLAGIDRL</sequence>